<sequence>MEKPLLSGKSETLSSEQGDSERWSSSYAFAGKEVSVDEIRSAAAAAASISYPPIPLTPPLIGFTQPHHYVNCQGGYFGEVARATGDIRRQVLDEVEIRELLIDQVGHRCCWGSRPARTWKIHAVEDCNVYAGTLDTFIEERETTTETEPYFGGSIEGHDKKPEMGLWELDLRSEFPVFFTPYKESRIRVPHSESIGKCPGCHGRGSVVCPTCNADQDPGFYREGQTSQCPVCYGRGLIAHKDGSDTVCQNCKGNGKLSCATCESRGLMKCQTCQGSGSMVSRIVAVVRWKTVSARRVSAASGAASVPDDVFHRAKGVELWNNQAAYQCTPAHFSDSYFLNRFSSEVIAERGPVPPLARVICERHVISVVPVTRVTMTAHHRNRSFSFYIIGHRREVYLRDTDYPSTFCWGLCPCFDWL</sequence>
<dbReference type="PANTHER" id="PTHR48465:SF1">
    <property type="entry name" value="PROTEIN SSUH2 HOMOLOG"/>
    <property type="match status" value="1"/>
</dbReference>
<organism evidence="2 3">
    <name type="scientific">Cuscuta campestris</name>
    <dbReference type="NCBI Taxonomy" id="132261"/>
    <lineage>
        <taxon>Eukaryota</taxon>
        <taxon>Viridiplantae</taxon>
        <taxon>Streptophyta</taxon>
        <taxon>Embryophyta</taxon>
        <taxon>Tracheophyta</taxon>
        <taxon>Spermatophyta</taxon>
        <taxon>Magnoliopsida</taxon>
        <taxon>eudicotyledons</taxon>
        <taxon>Gunneridae</taxon>
        <taxon>Pentapetalae</taxon>
        <taxon>asterids</taxon>
        <taxon>lamiids</taxon>
        <taxon>Solanales</taxon>
        <taxon>Convolvulaceae</taxon>
        <taxon>Cuscuteae</taxon>
        <taxon>Cuscuta</taxon>
        <taxon>Cuscuta subgen. Grammica</taxon>
        <taxon>Cuscuta sect. Cleistogrammica</taxon>
    </lineage>
</organism>
<evidence type="ECO:0000313" key="2">
    <source>
        <dbReference type="EMBL" id="VFQ90951.1"/>
    </source>
</evidence>
<evidence type="ECO:0008006" key="4">
    <source>
        <dbReference type="Google" id="ProtNLM"/>
    </source>
</evidence>
<accession>A0A484MPN2</accession>
<evidence type="ECO:0000256" key="1">
    <source>
        <dbReference type="SAM" id="MobiDB-lite"/>
    </source>
</evidence>
<dbReference type="PANTHER" id="PTHR48465">
    <property type="entry name" value="PROTEIN SSUH2 HOMOLOG"/>
    <property type="match status" value="1"/>
</dbReference>
<proteinExistence type="predicted"/>
<dbReference type="EMBL" id="OOIL02004257">
    <property type="protein sequence ID" value="VFQ90951.1"/>
    <property type="molecule type" value="Genomic_DNA"/>
</dbReference>
<reference evidence="2 3" key="1">
    <citation type="submission" date="2018-04" db="EMBL/GenBank/DDBJ databases">
        <authorList>
            <person name="Vogel A."/>
        </authorList>
    </citation>
    <scope>NUCLEOTIDE SEQUENCE [LARGE SCALE GENOMIC DNA]</scope>
</reference>
<protein>
    <recommendedName>
        <fullName evidence="4">Protein SSUH2 homolog</fullName>
    </recommendedName>
</protein>
<evidence type="ECO:0000313" key="3">
    <source>
        <dbReference type="Proteomes" id="UP000595140"/>
    </source>
</evidence>
<dbReference type="InterPro" id="IPR052789">
    <property type="entry name" value="SSUH2_homolog"/>
</dbReference>
<dbReference type="Proteomes" id="UP000595140">
    <property type="component" value="Unassembled WGS sequence"/>
</dbReference>
<name>A0A484MPN2_9ASTE</name>
<gene>
    <name evidence="2" type="ORF">CCAM_LOCUS32727</name>
</gene>
<feature type="compositionally biased region" description="Polar residues" evidence="1">
    <location>
        <begin position="9"/>
        <end position="23"/>
    </location>
</feature>
<keyword evidence="3" id="KW-1185">Reference proteome</keyword>
<dbReference type="OrthoDB" id="3355217at2759"/>
<dbReference type="AlphaFoldDB" id="A0A484MPN2"/>
<feature type="region of interest" description="Disordered" evidence="1">
    <location>
        <begin position="1"/>
        <end position="23"/>
    </location>
</feature>